<dbReference type="RefSeq" id="WP_023562168.1">
    <property type="nucleotide sequence ID" value="NC_022657.1"/>
</dbReference>
<evidence type="ECO:0000313" key="4">
    <source>
        <dbReference type="Proteomes" id="UP000017746"/>
    </source>
</evidence>
<dbReference type="PATRIC" id="fig|1246995.3.peg.7663"/>
<accession>U5W9E5</accession>
<evidence type="ECO:0000256" key="1">
    <source>
        <dbReference type="SAM" id="MobiDB-lite"/>
    </source>
</evidence>
<name>U5W9E5_9ACTN</name>
<evidence type="ECO:0000313" key="3">
    <source>
        <dbReference type="EMBL" id="AGZ45833.1"/>
    </source>
</evidence>
<dbReference type="EMBL" id="CP006272">
    <property type="protein sequence ID" value="AGZ45833.1"/>
    <property type="molecule type" value="Genomic_DNA"/>
</dbReference>
<feature type="region of interest" description="Disordered" evidence="1">
    <location>
        <begin position="28"/>
        <end position="51"/>
    </location>
</feature>
<dbReference type="InterPro" id="IPR029046">
    <property type="entry name" value="LolA/LolB/LppX"/>
</dbReference>
<evidence type="ECO:0000256" key="2">
    <source>
        <dbReference type="SAM" id="SignalP"/>
    </source>
</evidence>
<dbReference type="AlphaFoldDB" id="U5W9E5"/>
<organism evidence="3 4">
    <name type="scientific">Actinoplanes friuliensis DSM 7358</name>
    <dbReference type="NCBI Taxonomy" id="1246995"/>
    <lineage>
        <taxon>Bacteria</taxon>
        <taxon>Bacillati</taxon>
        <taxon>Actinomycetota</taxon>
        <taxon>Actinomycetes</taxon>
        <taxon>Micromonosporales</taxon>
        <taxon>Micromonosporaceae</taxon>
        <taxon>Actinoplanes</taxon>
    </lineage>
</organism>
<dbReference type="eggNOG" id="ENOG50333DA">
    <property type="taxonomic scope" value="Bacteria"/>
</dbReference>
<evidence type="ECO:0008006" key="5">
    <source>
        <dbReference type="Google" id="ProtNLM"/>
    </source>
</evidence>
<protein>
    <recommendedName>
        <fullName evidence="5">Lipoprotein</fullName>
    </recommendedName>
</protein>
<dbReference type="PROSITE" id="PS51257">
    <property type="entry name" value="PROKAR_LIPOPROTEIN"/>
    <property type="match status" value="1"/>
</dbReference>
<dbReference type="KEGG" id="afs:AFR_37895"/>
<sequence length="269" mass="27043">MRTPRLAGLGLASMAAVTLAVSGCTADTDATPGASAPAADTPSASASAGPADPAAAAELASATAALGTTSFKVTMTSGPGLKLLGEMDAPNGIGTGTLTATGPNTEINVKTLIVGQDLYLQVPGITKAGTWTHVDVSRLPEGANVGLRPGQIDPANTAQLLTSTTDVQKVDSRSYKGTLDLSKAAGVAGVSKTMIDTWGAQAQDVPFTAGLDDQGRLSALTIQLPPVNGQQNPPLEVLYTDYGLKVDAKKPAASEITEAPDNLYTSLGG</sequence>
<keyword evidence="2" id="KW-0732">Signal</keyword>
<dbReference type="OrthoDB" id="3359779at2"/>
<feature type="chain" id="PRO_5004665688" description="Lipoprotein" evidence="2">
    <location>
        <begin position="27"/>
        <end position="269"/>
    </location>
</feature>
<dbReference type="Proteomes" id="UP000017746">
    <property type="component" value="Chromosome"/>
</dbReference>
<reference evidence="3 4" key="1">
    <citation type="journal article" date="2014" name="J. Biotechnol.">
        <title>Complete genome sequence of the actinobacterium Actinoplanes friuliensis HAG 010964, producer of the lipopeptide antibiotic friulimycin.</title>
        <authorList>
            <person name="Ruckert C."/>
            <person name="Szczepanowski R."/>
            <person name="Albersmeier A."/>
            <person name="Goesmann A."/>
            <person name="Fischer N."/>
            <person name="Steinkamper A."/>
            <person name="Puhler A."/>
            <person name="Biener R."/>
            <person name="Schwartz D."/>
            <person name="Kalinowski J."/>
        </authorList>
    </citation>
    <scope>NUCLEOTIDE SEQUENCE [LARGE SCALE GENOMIC DNA]</scope>
    <source>
        <strain evidence="3 4">DSM 7358</strain>
    </source>
</reference>
<gene>
    <name evidence="3" type="ORF">AFR_37895</name>
</gene>
<proteinExistence type="predicted"/>
<dbReference type="SUPFAM" id="SSF89392">
    <property type="entry name" value="Prokaryotic lipoproteins and lipoprotein localization factors"/>
    <property type="match status" value="1"/>
</dbReference>
<dbReference type="Gene3D" id="2.50.20.20">
    <property type="match status" value="1"/>
</dbReference>
<keyword evidence="4" id="KW-1185">Reference proteome</keyword>
<dbReference type="HOGENOM" id="CLU_076067_0_0_11"/>
<feature type="signal peptide" evidence="2">
    <location>
        <begin position="1"/>
        <end position="26"/>
    </location>
</feature>